<dbReference type="EMBL" id="GL349438">
    <property type="protein sequence ID" value="KNC54666.1"/>
    <property type="molecule type" value="Genomic_DNA"/>
</dbReference>
<accession>A0A0L0DRN3</accession>
<gene>
    <name evidence="1" type="ORF">AMSG_01517</name>
</gene>
<dbReference type="GeneID" id="25561264"/>
<dbReference type="OrthoDB" id="411535at2759"/>
<protein>
    <submittedName>
        <fullName evidence="1">Uncharacterized protein</fullName>
    </submittedName>
</protein>
<dbReference type="Proteomes" id="UP000054408">
    <property type="component" value="Unassembled WGS sequence"/>
</dbReference>
<evidence type="ECO:0000313" key="2">
    <source>
        <dbReference type="Proteomes" id="UP000054408"/>
    </source>
</evidence>
<dbReference type="AlphaFoldDB" id="A0A0L0DRN3"/>
<organism evidence="1 2">
    <name type="scientific">Thecamonas trahens ATCC 50062</name>
    <dbReference type="NCBI Taxonomy" id="461836"/>
    <lineage>
        <taxon>Eukaryota</taxon>
        <taxon>Apusozoa</taxon>
        <taxon>Apusomonadida</taxon>
        <taxon>Apusomonadidae</taxon>
        <taxon>Thecamonas</taxon>
    </lineage>
</organism>
<dbReference type="RefSeq" id="XP_013761568.1">
    <property type="nucleotide sequence ID" value="XM_013906114.1"/>
</dbReference>
<dbReference type="Pfam" id="PF14770">
    <property type="entry name" value="TMEM18"/>
    <property type="match status" value="1"/>
</dbReference>
<dbReference type="InterPro" id="IPR026721">
    <property type="entry name" value="TMEM18"/>
</dbReference>
<name>A0A0L0DRN3_THETB</name>
<evidence type="ECO:0000313" key="1">
    <source>
        <dbReference type="EMBL" id="KNC54666.1"/>
    </source>
</evidence>
<proteinExistence type="predicted"/>
<reference evidence="1 2" key="1">
    <citation type="submission" date="2010-05" db="EMBL/GenBank/DDBJ databases">
        <title>The Genome Sequence of Thecamonas trahens ATCC 50062.</title>
        <authorList>
            <consortium name="The Broad Institute Genome Sequencing Platform"/>
            <person name="Russ C."/>
            <person name="Cuomo C."/>
            <person name="Shea T."/>
            <person name="Young S.K."/>
            <person name="Zeng Q."/>
            <person name="Koehrsen M."/>
            <person name="Haas B."/>
            <person name="Borodovsky M."/>
            <person name="Guigo R."/>
            <person name="Alvarado L."/>
            <person name="Berlin A."/>
            <person name="Bochicchio J."/>
            <person name="Borenstein D."/>
            <person name="Chapman S."/>
            <person name="Chen Z."/>
            <person name="Freedman E."/>
            <person name="Gellesch M."/>
            <person name="Goldberg J."/>
            <person name="Griggs A."/>
            <person name="Gujja S."/>
            <person name="Heilman E."/>
            <person name="Heiman D."/>
            <person name="Hepburn T."/>
            <person name="Howarth C."/>
            <person name="Jen D."/>
            <person name="Larson L."/>
            <person name="Mehta T."/>
            <person name="Park D."/>
            <person name="Pearson M."/>
            <person name="Roberts A."/>
            <person name="Saif S."/>
            <person name="Shenoy N."/>
            <person name="Sisk P."/>
            <person name="Stolte C."/>
            <person name="Sykes S."/>
            <person name="Thomson T."/>
            <person name="Walk T."/>
            <person name="White J."/>
            <person name="Yandava C."/>
            <person name="Burger G."/>
            <person name="Gray M.W."/>
            <person name="Holland P.W.H."/>
            <person name="King N."/>
            <person name="Lang F.B.F."/>
            <person name="Roger A.J."/>
            <person name="Ruiz-Trillo I."/>
            <person name="Lander E."/>
            <person name="Nusbaum C."/>
        </authorList>
    </citation>
    <scope>NUCLEOTIDE SEQUENCE [LARGE SCALE GENOMIC DNA]</scope>
    <source>
        <strain evidence="1 2">ATCC 50062</strain>
    </source>
</reference>
<sequence length="102" mass="11094">MTHQPPQFQTASSYEMVMGFVHAVDWSEPWLLAVVGGHVAVALAALTSRSSQVGQASIYVLALGIVYSMERINKWAADNWASFASQNYFDANGAGWSAVQGW</sequence>
<keyword evidence="2" id="KW-1185">Reference proteome</keyword>